<comment type="caution">
    <text evidence="4">The sequence shown here is derived from an EMBL/GenBank/DDBJ whole genome shotgun (WGS) entry which is preliminary data.</text>
</comment>
<reference evidence="4 5" key="1">
    <citation type="submission" date="2018-10" db="EMBL/GenBank/DDBJ databases">
        <title>Bacillus Keqinensis sp. nov., a moderately halophilic bacterium isolated from a saline-alkaline lake.</title>
        <authorList>
            <person name="Wang H."/>
        </authorList>
    </citation>
    <scope>NUCLEOTIDE SEQUENCE [LARGE SCALE GENOMIC DNA]</scope>
    <source>
        <strain evidence="4 5">KQ-3</strain>
    </source>
</reference>
<dbReference type="OrthoDB" id="9776801at2"/>
<keyword evidence="2" id="KW-0813">Transport</keyword>
<comment type="similarity">
    <text evidence="1">Belongs to the bacterial solute-binding protein 7 family.</text>
</comment>
<dbReference type="PANTHER" id="PTHR33376">
    <property type="match status" value="1"/>
</dbReference>
<dbReference type="NCBIfam" id="TIGR00787">
    <property type="entry name" value="dctP"/>
    <property type="match status" value="1"/>
</dbReference>
<dbReference type="AlphaFoldDB" id="A0A3M7TXY8"/>
<dbReference type="EMBL" id="RHIB01000001">
    <property type="protein sequence ID" value="RNA70139.1"/>
    <property type="molecule type" value="Genomic_DNA"/>
</dbReference>
<accession>A0A3M7TXY8</accession>
<dbReference type="Proteomes" id="UP000278746">
    <property type="component" value="Unassembled WGS sequence"/>
</dbReference>
<dbReference type="NCBIfam" id="NF037995">
    <property type="entry name" value="TRAP_S1"/>
    <property type="match status" value="1"/>
</dbReference>
<dbReference type="RefSeq" id="WP_122897649.1">
    <property type="nucleotide sequence ID" value="NZ_RHIB01000001.1"/>
</dbReference>
<evidence type="ECO:0000256" key="1">
    <source>
        <dbReference type="ARBA" id="ARBA00009023"/>
    </source>
</evidence>
<name>A0A3M7TXY8_9BACI</name>
<dbReference type="PIRSF" id="PIRSF006470">
    <property type="entry name" value="DctB"/>
    <property type="match status" value="1"/>
</dbReference>
<proteinExistence type="inferred from homology"/>
<dbReference type="InterPro" id="IPR018389">
    <property type="entry name" value="DctP_fam"/>
</dbReference>
<dbReference type="InterPro" id="IPR038404">
    <property type="entry name" value="TRAP_DctP_sf"/>
</dbReference>
<evidence type="ECO:0000256" key="2">
    <source>
        <dbReference type="ARBA" id="ARBA00022448"/>
    </source>
</evidence>
<keyword evidence="5" id="KW-1185">Reference proteome</keyword>
<dbReference type="GO" id="GO:0055085">
    <property type="term" value="P:transmembrane transport"/>
    <property type="evidence" value="ECO:0007669"/>
    <property type="project" value="InterPro"/>
</dbReference>
<dbReference type="Pfam" id="PF03480">
    <property type="entry name" value="DctP"/>
    <property type="match status" value="1"/>
</dbReference>
<dbReference type="GO" id="GO:0030288">
    <property type="term" value="C:outer membrane-bounded periplasmic space"/>
    <property type="evidence" value="ECO:0007669"/>
    <property type="project" value="InterPro"/>
</dbReference>
<protein>
    <submittedName>
        <fullName evidence="4">TRAP transporter substrate-binding protein</fullName>
    </submittedName>
</protein>
<dbReference type="CDD" id="cd13603">
    <property type="entry name" value="PBP2_TRAP_Siap_TeaA_like"/>
    <property type="match status" value="1"/>
</dbReference>
<dbReference type="Gene3D" id="3.40.190.170">
    <property type="entry name" value="Bacterial extracellular solute-binding protein, family 7"/>
    <property type="match status" value="1"/>
</dbReference>
<gene>
    <name evidence="4" type="ORF">EBO34_09480</name>
</gene>
<sequence length="343" mass="37781">MKKTFLGTVSGIALTWIIVGCGNEEAASGSEEGDGTPHVLDLATVVTAPHPWIDMAEYFAEEVEEKTGGDVEVRIHHTGTLGDDEGSIDEMRLGTVDFVIGGTQNAAPFLREYQLFSLSYLFEDMGHFQEAIAHDSELTEEFRNLHDERDLGFKLLAFAGGGTRNLANSIGPIEEPEDIAGLQLRLPDSPLESKIWSELGAVPTSLPWNEIYSAVQTGVVDGFESTLSGFKGSNLNEVTDYLSVSEHQFMVSHFSMSTLTYEQLPEEYAEIIEQVAVESGYIGTENGIEYDEEILDELESLGMEVNEVNKDAFIEILQPLHEELAEDIGASELLDMIQNLNHQ</sequence>
<dbReference type="InterPro" id="IPR004682">
    <property type="entry name" value="TRAP_DctP"/>
</dbReference>
<dbReference type="PROSITE" id="PS51257">
    <property type="entry name" value="PROKAR_LIPOPROTEIN"/>
    <property type="match status" value="1"/>
</dbReference>
<organism evidence="4 5">
    <name type="scientific">Alteribacter keqinensis</name>
    <dbReference type="NCBI Taxonomy" id="2483800"/>
    <lineage>
        <taxon>Bacteria</taxon>
        <taxon>Bacillati</taxon>
        <taxon>Bacillota</taxon>
        <taxon>Bacilli</taxon>
        <taxon>Bacillales</taxon>
        <taxon>Bacillaceae</taxon>
        <taxon>Alteribacter</taxon>
    </lineage>
</organism>
<evidence type="ECO:0000313" key="4">
    <source>
        <dbReference type="EMBL" id="RNA70139.1"/>
    </source>
</evidence>
<evidence type="ECO:0000313" key="5">
    <source>
        <dbReference type="Proteomes" id="UP000278746"/>
    </source>
</evidence>
<dbReference type="PANTHER" id="PTHR33376:SF7">
    <property type="entry name" value="C4-DICARBOXYLATE-BINDING PROTEIN DCTB"/>
    <property type="match status" value="1"/>
</dbReference>
<evidence type="ECO:0000256" key="3">
    <source>
        <dbReference type="ARBA" id="ARBA00022729"/>
    </source>
</evidence>
<keyword evidence="3" id="KW-0732">Signal</keyword>